<name>X1NH52_9ZZZZ</name>
<gene>
    <name evidence="1" type="ORF">S06H3_09868</name>
</gene>
<proteinExistence type="predicted"/>
<protein>
    <submittedName>
        <fullName evidence="1">Uncharacterized protein</fullName>
    </submittedName>
</protein>
<accession>X1NH52</accession>
<dbReference type="EMBL" id="BARV01004442">
    <property type="protein sequence ID" value="GAI17974.1"/>
    <property type="molecule type" value="Genomic_DNA"/>
</dbReference>
<sequence>IWSQFNNHIWCHKCQLDYPYETCPMQRPSWMDPDEFGAFVSRLPFKPKILPGVDRSIEPPKKG</sequence>
<feature type="non-terminal residue" evidence="1">
    <location>
        <position position="1"/>
    </location>
</feature>
<organism evidence="1">
    <name type="scientific">marine sediment metagenome</name>
    <dbReference type="NCBI Taxonomy" id="412755"/>
    <lineage>
        <taxon>unclassified sequences</taxon>
        <taxon>metagenomes</taxon>
        <taxon>ecological metagenomes</taxon>
    </lineage>
</organism>
<dbReference type="AlphaFoldDB" id="X1NH52"/>
<evidence type="ECO:0000313" key="1">
    <source>
        <dbReference type="EMBL" id="GAI17974.1"/>
    </source>
</evidence>
<reference evidence="1" key="1">
    <citation type="journal article" date="2014" name="Front. Microbiol.">
        <title>High frequency of phylogenetically diverse reductive dehalogenase-homologous genes in deep subseafloor sedimentary metagenomes.</title>
        <authorList>
            <person name="Kawai M."/>
            <person name="Futagami T."/>
            <person name="Toyoda A."/>
            <person name="Takaki Y."/>
            <person name="Nishi S."/>
            <person name="Hori S."/>
            <person name="Arai W."/>
            <person name="Tsubouchi T."/>
            <person name="Morono Y."/>
            <person name="Uchiyama I."/>
            <person name="Ito T."/>
            <person name="Fujiyama A."/>
            <person name="Inagaki F."/>
            <person name="Takami H."/>
        </authorList>
    </citation>
    <scope>NUCLEOTIDE SEQUENCE</scope>
    <source>
        <strain evidence="1">Expedition CK06-06</strain>
    </source>
</reference>
<comment type="caution">
    <text evidence="1">The sequence shown here is derived from an EMBL/GenBank/DDBJ whole genome shotgun (WGS) entry which is preliminary data.</text>
</comment>